<evidence type="ECO:0008006" key="3">
    <source>
        <dbReference type="Google" id="ProtNLM"/>
    </source>
</evidence>
<protein>
    <recommendedName>
        <fullName evidence="3">YkuD domain-containing protein</fullName>
    </recommendedName>
</protein>
<evidence type="ECO:0000313" key="2">
    <source>
        <dbReference type="Proteomes" id="UP001056374"/>
    </source>
</evidence>
<sequence length="188" mass="20672">MGAACVVLQRTCRVRPCRHARREQEFAAGTHTLYKLKTAGAPLYGWSPSMHDAQLATTKVTFSRATQAPVDVRRRIEGRGIYYRISAGAYAGWWVGEYYPKVFLRGVHLPTAYRPQRTATFPPNVSITCIRFGSDGTTGTTKTVKFAKSSNAPFDRRAIVNGRPMVHITAGGLSGYWVPAGPVLTDGH</sequence>
<dbReference type="EMBL" id="CP099468">
    <property type="protein sequence ID" value="USQ88305.1"/>
    <property type="molecule type" value="Genomic_DNA"/>
</dbReference>
<keyword evidence="2" id="KW-1185">Reference proteome</keyword>
<dbReference type="RefSeq" id="WP_252554591.1">
    <property type="nucleotide sequence ID" value="NZ_CP099468.1"/>
</dbReference>
<accession>A0ABY4ZHU9</accession>
<proteinExistence type="predicted"/>
<name>A0ABY4ZHU9_9ACTN</name>
<evidence type="ECO:0000313" key="1">
    <source>
        <dbReference type="EMBL" id="USQ88305.1"/>
    </source>
</evidence>
<gene>
    <name evidence="1" type="ORF">NFX46_33895</name>
</gene>
<reference evidence="1" key="1">
    <citation type="submission" date="2022-06" db="EMBL/GenBank/DDBJ databases">
        <title>Complete genome sequence of soil microorganisms Streptomyces sp. Qhu-M197 isolated from Alpine meadows habitats on the Tibetan Plateau.</title>
        <authorList>
            <person name="Zhang B."/>
            <person name="Xiang X."/>
            <person name="Fan J."/>
        </authorList>
    </citation>
    <scope>NUCLEOTIDE SEQUENCE</scope>
    <source>
        <strain evidence="1">Qhu-M197</strain>
    </source>
</reference>
<organism evidence="1 2">
    <name type="scientific">Streptomyces phaeoluteigriseus</name>
    <dbReference type="NCBI Taxonomy" id="114686"/>
    <lineage>
        <taxon>Bacteria</taxon>
        <taxon>Bacillati</taxon>
        <taxon>Actinomycetota</taxon>
        <taxon>Actinomycetes</taxon>
        <taxon>Kitasatosporales</taxon>
        <taxon>Streptomycetaceae</taxon>
        <taxon>Streptomyces</taxon>
        <taxon>Streptomyces aurantiacus group</taxon>
    </lineage>
</organism>
<dbReference type="Proteomes" id="UP001056374">
    <property type="component" value="Chromosome"/>
</dbReference>